<dbReference type="Proteomes" id="UP000772181">
    <property type="component" value="Unassembled WGS sequence"/>
</dbReference>
<dbReference type="InterPro" id="IPR013985">
    <property type="entry name" value="Ald_Fedxn_OxRdtase_dom3"/>
</dbReference>
<dbReference type="GO" id="GO:0016625">
    <property type="term" value="F:oxidoreductase activity, acting on the aldehyde or oxo group of donors, iron-sulfur protein as acceptor"/>
    <property type="evidence" value="ECO:0007669"/>
    <property type="project" value="InterPro"/>
</dbReference>
<reference evidence="2" key="1">
    <citation type="submission" date="2020-07" db="EMBL/GenBank/DDBJ databases">
        <title>Huge and variable diversity of episymbiotic CPR bacteria and DPANN archaea in groundwater ecosystems.</title>
        <authorList>
            <person name="He C.Y."/>
            <person name="Keren R."/>
            <person name="Whittaker M."/>
            <person name="Farag I.F."/>
            <person name="Doudna J."/>
            <person name="Cate J.H.D."/>
            <person name="Banfield J.F."/>
        </authorList>
    </citation>
    <scope>NUCLEOTIDE SEQUENCE</scope>
    <source>
        <strain evidence="2">NC_groundwater_1482_Ag_S-0.65um_47_24</strain>
    </source>
</reference>
<dbReference type="InterPro" id="IPR036021">
    <property type="entry name" value="Tungsten_al_ferr_oxy-like_C"/>
</dbReference>
<accession>A0A933GM03</accession>
<evidence type="ECO:0000259" key="1">
    <source>
        <dbReference type="Pfam" id="PF01314"/>
    </source>
</evidence>
<organism evidence="2 3">
    <name type="scientific">Tectimicrobiota bacterium</name>
    <dbReference type="NCBI Taxonomy" id="2528274"/>
    <lineage>
        <taxon>Bacteria</taxon>
        <taxon>Pseudomonadati</taxon>
        <taxon>Nitrospinota/Tectimicrobiota group</taxon>
        <taxon>Candidatus Tectimicrobiota</taxon>
    </lineage>
</organism>
<dbReference type="EMBL" id="JACQWF010000113">
    <property type="protein sequence ID" value="MBI4595209.1"/>
    <property type="molecule type" value="Genomic_DNA"/>
</dbReference>
<evidence type="ECO:0000313" key="3">
    <source>
        <dbReference type="Proteomes" id="UP000772181"/>
    </source>
</evidence>
<proteinExistence type="predicted"/>
<dbReference type="Pfam" id="PF01314">
    <property type="entry name" value="AFOR_C"/>
    <property type="match status" value="1"/>
</dbReference>
<dbReference type="InterPro" id="IPR001203">
    <property type="entry name" value="OxRdtase_Ald_Fedxn_C"/>
</dbReference>
<dbReference type="PANTHER" id="PTHR30038">
    <property type="entry name" value="ALDEHYDE FERREDOXIN OXIDOREDUCTASE"/>
    <property type="match status" value="1"/>
</dbReference>
<dbReference type="GO" id="GO:0051536">
    <property type="term" value="F:iron-sulfur cluster binding"/>
    <property type="evidence" value="ECO:0007669"/>
    <property type="project" value="InterPro"/>
</dbReference>
<dbReference type="GO" id="GO:0009055">
    <property type="term" value="F:electron transfer activity"/>
    <property type="evidence" value="ECO:0007669"/>
    <property type="project" value="InterPro"/>
</dbReference>
<dbReference type="Gene3D" id="1.10.599.10">
    <property type="entry name" value="Aldehyde Ferredoxin Oxidoreductase Protein, subunit A, domain 3"/>
    <property type="match status" value="1"/>
</dbReference>
<evidence type="ECO:0000313" key="2">
    <source>
        <dbReference type="EMBL" id="MBI4595209.1"/>
    </source>
</evidence>
<name>A0A933GM03_UNCTE</name>
<sequence>MEPGKTFNVREGFSRKDDLPPERWLKEPLDFYNEQKPPLNADEINEMLDHYYQERGWGVSKGIPTEETLNNLGLTSFNP</sequence>
<dbReference type="InterPro" id="IPR051919">
    <property type="entry name" value="W-dependent_AOR"/>
</dbReference>
<feature type="domain" description="Aldehyde ferredoxin oxidoreductase C-terminal" evidence="1">
    <location>
        <begin position="5"/>
        <end position="74"/>
    </location>
</feature>
<gene>
    <name evidence="2" type="ORF">HY730_02400</name>
</gene>
<dbReference type="SUPFAM" id="SSF48310">
    <property type="entry name" value="Aldehyde ferredoxin oxidoreductase, C-terminal domains"/>
    <property type="match status" value="1"/>
</dbReference>
<dbReference type="AlphaFoldDB" id="A0A933GM03"/>
<protein>
    <recommendedName>
        <fullName evidence="1">Aldehyde ferredoxin oxidoreductase C-terminal domain-containing protein</fullName>
    </recommendedName>
</protein>
<comment type="caution">
    <text evidence="2">The sequence shown here is derived from an EMBL/GenBank/DDBJ whole genome shotgun (WGS) entry which is preliminary data.</text>
</comment>
<dbReference type="PANTHER" id="PTHR30038:SF0">
    <property type="entry name" value="TUNGSTEN-CONTAINING ALDEHYDE FERREDOXIN OXIDOREDUCTASE"/>
    <property type="match status" value="1"/>
</dbReference>